<keyword evidence="1" id="KW-0812">Transmembrane</keyword>
<sequence>MKKLSAPFLSFLQTTGLVIYIILISSFFTFVTPHLDKANAEFYAPLIMLLLFVISAVISATLVLGRAGVLFWEKKYKESFTVIGWTVGWGIFYFTVFVLFLFYI</sequence>
<name>A0A0G0X7Y6_UNCKA</name>
<evidence type="ECO:0000313" key="3">
    <source>
        <dbReference type="Proteomes" id="UP000034507"/>
    </source>
</evidence>
<feature type="transmembrane region" description="Helical" evidence="1">
    <location>
        <begin position="82"/>
        <end position="103"/>
    </location>
</feature>
<evidence type="ECO:0000313" key="2">
    <source>
        <dbReference type="EMBL" id="KKS21050.1"/>
    </source>
</evidence>
<feature type="transmembrane region" description="Helical" evidence="1">
    <location>
        <begin position="6"/>
        <end position="30"/>
    </location>
</feature>
<reference evidence="2 3" key="1">
    <citation type="journal article" date="2015" name="Nature">
        <title>rRNA introns, odd ribosomes, and small enigmatic genomes across a large radiation of phyla.</title>
        <authorList>
            <person name="Brown C.T."/>
            <person name="Hug L.A."/>
            <person name="Thomas B.C."/>
            <person name="Sharon I."/>
            <person name="Castelle C.J."/>
            <person name="Singh A."/>
            <person name="Wilkins M.J."/>
            <person name="Williams K.H."/>
            <person name="Banfield J.F."/>
        </authorList>
    </citation>
    <scope>NUCLEOTIDE SEQUENCE [LARGE SCALE GENOMIC DNA]</scope>
</reference>
<dbReference type="Proteomes" id="UP000034507">
    <property type="component" value="Unassembled WGS sequence"/>
</dbReference>
<gene>
    <name evidence="2" type="ORF">UU77_C0009G0012</name>
</gene>
<organism evidence="2 3">
    <name type="scientific">candidate division WWE3 bacterium GW2011_GWC1_41_7</name>
    <dbReference type="NCBI Taxonomy" id="1619119"/>
    <lineage>
        <taxon>Bacteria</taxon>
        <taxon>Katanobacteria</taxon>
    </lineage>
</organism>
<evidence type="ECO:0000256" key="1">
    <source>
        <dbReference type="SAM" id="Phobius"/>
    </source>
</evidence>
<keyword evidence="1" id="KW-1133">Transmembrane helix</keyword>
<proteinExistence type="predicted"/>
<accession>A0A0G0X7Y6</accession>
<dbReference type="EMBL" id="LCBX01000009">
    <property type="protein sequence ID" value="KKS21050.1"/>
    <property type="molecule type" value="Genomic_DNA"/>
</dbReference>
<keyword evidence="1" id="KW-0472">Membrane</keyword>
<feature type="transmembrane region" description="Helical" evidence="1">
    <location>
        <begin position="42"/>
        <end position="62"/>
    </location>
</feature>
<protein>
    <submittedName>
        <fullName evidence="2">Uncharacterized protein</fullName>
    </submittedName>
</protein>
<comment type="caution">
    <text evidence="2">The sequence shown here is derived from an EMBL/GenBank/DDBJ whole genome shotgun (WGS) entry which is preliminary data.</text>
</comment>
<dbReference type="AlphaFoldDB" id="A0A0G0X7Y6"/>